<dbReference type="Pfam" id="PF03481">
    <property type="entry name" value="Sua5_C"/>
    <property type="match status" value="1"/>
</dbReference>
<dbReference type="GO" id="GO:0005737">
    <property type="term" value="C:cytoplasm"/>
    <property type="evidence" value="ECO:0007669"/>
    <property type="project" value="UniProtKB-SubCell"/>
</dbReference>
<dbReference type="PROSITE" id="PS51163">
    <property type="entry name" value="YRDC"/>
    <property type="match status" value="1"/>
</dbReference>
<feature type="binding site" evidence="14">
    <location>
        <position position="62"/>
    </location>
    <ligand>
        <name>ATP</name>
        <dbReference type="ChEBI" id="CHEBI:30616"/>
    </ligand>
</feature>
<evidence type="ECO:0000256" key="10">
    <source>
        <dbReference type="ARBA" id="ARBA00022840"/>
    </source>
</evidence>
<dbReference type="PANTHER" id="PTHR17490">
    <property type="entry name" value="SUA5"/>
    <property type="match status" value="1"/>
</dbReference>
<comment type="function">
    <text evidence="13">Required for the formation of a threonylcarbamoyl group on adenosine at position 37 (t(6)A37) in tRNAs that read codons beginning with adenine.</text>
</comment>
<evidence type="ECO:0000256" key="5">
    <source>
        <dbReference type="ARBA" id="ARBA00022490"/>
    </source>
</evidence>
<accession>A0A3P3YFD7</accession>
<feature type="binding site" evidence="14">
    <location>
        <position position="121"/>
    </location>
    <ligand>
        <name>ATP</name>
        <dbReference type="ChEBI" id="CHEBI:30616"/>
    </ligand>
</feature>
<dbReference type="NCBIfam" id="TIGR00057">
    <property type="entry name" value="L-threonylcarbamoyladenylate synthase"/>
    <property type="match status" value="1"/>
</dbReference>
<evidence type="ECO:0000259" key="15">
    <source>
        <dbReference type="PROSITE" id="PS51163"/>
    </source>
</evidence>
<dbReference type="GO" id="GO:0000049">
    <property type="term" value="F:tRNA binding"/>
    <property type="evidence" value="ECO:0007669"/>
    <property type="project" value="TreeGrafter"/>
</dbReference>
<geneLocation type="mitochondrion" evidence="16"/>
<keyword evidence="9 13" id="KW-0547">Nucleotide-binding</keyword>
<sequence length="348" mass="36588">MRLPRRMTQRWRLADIDAAAAAIRSGDVVAFPTETVYGAGANALSDTAVKRIFDAKGRPSDNPLIVHVPDADAARRLVAIDNDAVERDFSALASAFWPGPLTIVLRHAAPLSPLVTAGLDTVGVRVPDHDHALALLRACAVPVAAPSANLSGKPSPTNADHVFRDLGGVIAGVLDGGDTGVGLESTVVDCSREPYVVLRPGGVTLDALRRVVGHDRVVAHDGTTTTAATPRAPGMKYTHYAPSIPLHYVKGDDNAAVQRYVHELQEQSRQRVAVLTPASGGDRVVAGDRLVTCGTAGDASSVARALYACLRSFEQCDDVDVIVAYGFPSDGLGQAIMNRLLKASSTIV</sequence>
<dbReference type="EC" id="2.7.7.87" evidence="3 13"/>
<feature type="binding site" evidence="14">
    <location>
        <position position="240"/>
    </location>
    <ligand>
        <name>ATP</name>
        <dbReference type="ChEBI" id="CHEBI:30616"/>
    </ligand>
</feature>
<gene>
    <name evidence="16" type="ORF">PLBR_LOCUS6077</name>
</gene>
<evidence type="ECO:0000313" key="17">
    <source>
        <dbReference type="Proteomes" id="UP000290189"/>
    </source>
</evidence>
<comment type="catalytic activity">
    <reaction evidence="12 13">
        <text>L-threonine + hydrogencarbonate + ATP = L-threonylcarbamoyladenylate + diphosphate + H2O</text>
        <dbReference type="Rhea" id="RHEA:36407"/>
        <dbReference type="ChEBI" id="CHEBI:15377"/>
        <dbReference type="ChEBI" id="CHEBI:17544"/>
        <dbReference type="ChEBI" id="CHEBI:30616"/>
        <dbReference type="ChEBI" id="CHEBI:33019"/>
        <dbReference type="ChEBI" id="CHEBI:57926"/>
        <dbReference type="ChEBI" id="CHEBI:73682"/>
        <dbReference type="EC" id="2.7.7.87"/>
    </reaction>
</comment>
<feature type="binding site" evidence="14">
    <location>
        <position position="67"/>
    </location>
    <ligand>
        <name>L-threonine</name>
        <dbReference type="ChEBI" id="CHEBI:57926"/>
    </ligand>
</feature>
<organism evidence="16 17">
    <name type="scientific">Plasmodiophora brassicae</name>
    <name type="common">Clubroot disease agent</name>
    <dbReference type="NCBI Taxonomy" id="37360"/>
    <lineage>
        <taxon>Eukaryota</taxon>
        <taxon>Sar</taxon>
        <taxon>Rhizaria</taxon>
        <taxon>Endomyxa</taxon>
        <taxon>Phytomyxea</taxon>
        <taxon>Plasmodiophorida</taxon>
        <taxon>Plasmodiophoridae</taxon>
        <taxon>Plasmodiophora</taxon>
    </lineage>
</organism>
<keyword evidence="8 13" id="KW-0548">Nucleotidyltransferase</keyword>
<dbReference type="PIRSF" id="PIRSF004930">
    <property type="entry name" value="Tln_factor_SUA5"/>
    <property type="match status" value="1"/>
</dbReference>
<dbReference type="GO" id="GO:0061710">
    <property type="term" value="F:L-threonylcarbamoyladenylate synthase"/>
    <property type="evidence" value="ECO:0007669"/>
    <property type="project" value="UniProtKB-EC"/>
</dbReference>
<evidence type="ECO:0000256" key="12">
    <source>
        <dbReference type="ARBA" id="ARBA00048366"/>
    </source>
</evidence>
<evidence type="ECO:0000256" key="4">
    <source>
        <dbReference type="ARBA" id="ARBA00015492"/>
    </source>
</evidence>
<evidence type="ECO:0000313" key="16">
    <source>
        <dbReference type="EMBL" id="SPQ98862.1"/>
    </source>
</evidence>
<evidence type="ECO:0000256" key="9">
    <source>
        <dbReference type="ARBA" id="ARBA00022741"/>
    </source>
</evidence>
<dbReference type="GO" id="GO:0005524">
    <property type="term" value="F:ATP binding"/>
    <property type="evidence" value="ECO:0007669"/>
    <property type="project" value="UniProtKB-UniRule"/>
</dbReference>
<dbReference type="Proteomes" id="UP000290189">
    <property type="component" value="Unassembled WGS sequence"/>
</dbReference>
<reference evidence="16 17" key="1">
    <citation type="submission" date="2018-03" db="EMBL/GenBank/DDBJ databases">
        <authorList>
            <person name="Fogelqvist J."/>
        </authorList>
    </citation>
    <scope>NUCLEOTIDE SEQUENCE [LARGE SCALE GENOMIC DNA]</scope>
</reference>
<keyword evidence="6 13" id="KW-0808">Transferase</keyword>
<dbReference type="SUPFAM" id="SSF55821">
    <property type="entry name" value="YrdC/RibB"/>
    <property type="match status" value="1"/>
</dbReference>
<feature type="binding site" evidence="14">
    <location>
        <position position="199"/>
    </location>
    <ligand>
        <name>ATP</name>
        <dbReference type="ChEBI" id="CHEBI:30616"/>
    </ligand>
</feature>
<dbReference type="GO" id="GO:0003725">
    <property type="term" value="F:double-stranded RNA binding"/>
    <property type="evidence" value="ECO:0007669"/>
    <property type="project" value="UniProtKB-UniRule"/>
</dbReference>
<feature type="domain" description="YrdC-like" evidence="15">
    <location>
        <begin position="13"/>
        <end position="203"/>
    </location>
</feature>
<dbReference type="FunFam" id="3.90.870.10:FF:000009">
    <property type="entry name" value="Threonylcarbamoyl-AMP synthase, putative"/>
    <property type="match status" value="1"/>
</dbReference>
<keyword evidence="5 13" id="KW-0963">Cytoplasm</keyword>
<comment type="subcellular location">
    <subcellularLocation>
        <location evidence="1 13">Cytoplasm</location>
    </subcellularLocation>
</comment>
<feature type="binding site" evidence="14">
    <location>
        <position position="147"/>
    </location>
    <ligand>
        <name>ATP</name>
        <dbReference type="ChEBI" id="CHEBI:30616"/>
    </ligand>
</feature>
<dbReference type="GO" id="GO:0008033">
    <property type="term" value="P:tRNA processing"/>
    <property type="evidence" value="ECO:0007669"/>
    <property type="project" value="UniProtKB-KW"/>
</dbReference>
<feature type="binding site" evidence="14">
    <location>
        <position position="185"/>
    </location>
    <ligand>
        <name>L-threonine</name>
        <dbReference type="ChEBI" id="CHEBI:57926"/>
    </ligand>
</feature>
<keyword evidence="16" id="KW-0496">Mitochondrion</keyword>
<protein>
    <recommendedName>
        <fullName evidence="4 13">Threonylcarbamoyl-AMP synthase</fullName>
        <shortName evidence="13">TC-AMP synthase</shortName>
        <ecNumber evidence="3 13">2.7.7.87</ecNumber>
    </recommendedName>
    <alternativeName>
        <fullName evidence="11 13">L-threonylcarbamoyladenylate synthase</fullName>
    </alternativeName>
</protein>
<dbReference type="InterPro" id="IPR005145">
    <property type="entry name" value="Sua5_C"/>
</dbReference>
<dbReference type="InterPro" id="IPR006070">
    <property type="entry name" value="Sua5-like_dom"/>
</dbReference>
<evidence type="ECO:0000256" key="8">
    <source>
        <dbReference type="ARBA" id="ARBA00022695"/>
    </source>
</evidence>
<dbReference type="InterPro" id="IPR017945">
    <property type="entry name" value="DHBP_synth_RibB-like_a/b_dom"/>
</dbReference>
<feature type="binding site" evidence="14">
    <location>
        <position position="145"/>
    </location>
    <ligand>
        <name>L-threonine</name>
        <dbReference type="ChEBI" id="CHEBI:57926"/>
    </ligand>
</feature>
<evidence type="ECO:0000256" key="7">
    <source>
        <dbReference type="ARBA" id="ARBA00022694"/>
    </source>
</evidence>
<comment type="similarity">
    <text evidence="2 13">Belongs to the SUA5 family.</text>
</comment>
<dbReference type="PANTHER" id="PTHR17490:SF16">
    <property type="entry name" value="THREONYLCARBAMOYL-AMP SYNTHASE"/>
    <property type="match status" value="1"/>
</dbReference>
<evidence type="ECO:0000256" key="2">
    <source>
        <dbReference type="ARBA" id="ARBA00007663"/>
    </source>
</evidence>
<evidence type="ECO:0000256" key="11">
    <source>
        <dbReference type="ARBA" id="ARBA00029774"/>
    </source>
</evidence>
<evidence type="ECO:0000256" key="14">
    <source>
        <dbReference type="PIRSR" id="PIRSR004930-1"/>
    </source>
</evidence>
<dbReference type="Gene3D" id="3.40.50.11030">
    <property type="entry name" value="Threonylcarbamoyl-AMP synthase, C-terminal domain"/>
    <property type="match status" value="1"/>
</dbReference>
<keyword evidence="10 13" id="KW-0067">ATP-binding</keyword>
<dbReference type="AlphaFoldDB" id="A0A3P3YFD7"/>
<evidence type="ECO:0000256" key="6">
    <source>
        <dbReference type="ARBA" id="ARBA00022679"/>
    </source>
</evidence>
<evidence type="ECO:0000256" key="13">
    <source>
        <dbReference type="PIRNR" id="PIRNR004930"/>
    </source>
</evidence>
<feature type="binding site" evidence="14">
    <location>
        <position position="35"/>
    </location>
    <ligand>
        <name>L-threonine</name>
        <dbReference type="ChEBI" id="CHEBI:57926"/>
    </ligand>
</feature>
<dbReference type="Pfam" id="PF01300">
    <property type="entry name" value="Sua5_yciO_yrdC"/>
    <property type="match status" value="1"/>
</dbReference>
<keyword evidence="7 13" id="KW-0819">tRNA processing</keyword>
<proteinExistence type="inferred from homology"/>
<evidence type="ECO:0000256" key="1">
    <source>
        <dbReference type="ARBA" id="ARBA00004496"/>
    </source>
</evidence>
<feature type="binding site" evidence="14">
    <location>
        <position position="155"/>
    </location>
    <ligand>
        <name>ATP</name>
        <dbReference type="ChEBI" id="CHEBI:30616"/>
    </ligand>
</feature>
<dbReference type="InterPro" id="IPR050156">
    <property type="entry name" value="TC-AMP_synthase_SUA5"/>
</dbReference>
<evidence type="ECO:0000256" key="3">
    <source>
        <dbReference type="ARBA" id="ARBA00012584"/>
    </source>
</evidence>
<name>A0A3P3YFD7_PLABS</name>
<dbReference type="Gene3D" id="3.90.870.10">
    <property type="entry name" value="DHBP synthase"/>
    <property type="match status" value="1"/>
</dbReference>
<dbReference type="EMBL" id="OVEO01000010">
    <property type="protein sequence ID" value="SPQ98862.1"/>
    <property type="molecule type" value="Genomic_DNA"/>
</dbReference>
<dbReference type="GO" id="GO:0006450">
    <property type="term" value="P:regulation of translational fidelity"/>
    <property type="evidence" value="ECO:0007669"/>
    <property type="project" value="TreeGrafter"/>
</dbReference>
<feature type="binding site" evidence="14">
    <location>
        <position position="58"/>
    </location>
    <ligand>
        <name>ATP</name>
        <dbReference type="ChEBI" id="CHEBI:30616"/>
    </ligand>
</feature>
<feature type="binding site" evidence="14">
    <location>
        <position position="125"/>
    </location>
    <ligand>
        <name>L-threonine</name>
        <dbReference type="ChEBI" id="CHEBI:57926"/>
    </ligand>
</feature>
<dbReference type="InterPro" id="IPR038385">
    <property type="entry name" value="Sua5/YwlC_C"/>
</dbReference>
<dbReference type="InterPro" id="IPR010923">
    <property type="entry name" value="T(6)A37_SUA5"/>
</dbReference>